<comment type="caution">
    <text evidence="2">The sequence shown here is derived from an EMBL/GenBank/DDBJ whole genome shotgun (WGS) entry which is preliminary data.</text>
</comment>
<feature type="transmembrane region" description="Helical" evidence="1">
    <location>
        <begin position="419"/>
        <end position="440"/>
    </location>
</feature>
<keyword evidence="1" id="KW-0812">Transmembrane</keyword>
<feature type="transmembrane region" description="Helical" evidence="1">
    <location>
        <begin position="310"/>
        <end position="327"/>
    </location>
</feature>
<evidence type="ECO:0000256" key="1">
    <source>
        <dbReference type="SAM" id="Phobius"/>
    </source>
</evidence>
<accession>A0A953I953</accession>
<feature type="transmembrane region" description="Helical" evidence="1">
    <location>
        <begin position="65"/>
        <end position="82"/>
    </location>
</feature>
<protein>
    <submittedName>
        <fullName evidence="2">Uncharacterized protein</fullName>
    </submittedName>
</protein>
<dbReference type="EMBL" id="PIUK01000072">
    <property type="protein sequence ID" value="MBY6276314.1"/>
    <property type="molecule type" value="Genomic_DNA"/>
</dbReference>
<feature type="transmembrane region" description="Helical" evidence="1">
    <location>
        <begin position="470"/>
        <end position="488"/>
    </location>
</feature>
<keyword evidence="1" id="KW-0472">Membrane</keyword>
<feature type="transmembrane region" description="Helical" evidence="1">
    <location>
        <begin position="151"/>
        <end position="174"/>
    </location>
</feature>
<feature type="transmembrane region" description="Helical" evidence="1">
    <location>
        <begin position="493"/>
        <end position="512"/>
    </location>
</feature>
<dbReference type="AlphaFoldDB" id="A0A953I953"/>
<feature type="transmembrane region" description="Helical" evidence="1">
    <location>
        <begin position="120"/>
        <end position="139"/>
    </location>
</feature>
<evidence type="ECO:0000313" key="3">
    <source>
        <dbReference type="Proteomes" id="UP000732377"/>
    </source>
</evidence>
<dbReference type="RefSeq" id="WP_273379322.1">
    <property type="nucleotide sequence ID" value="NZ_PIUK01000072.1"/>
</dbReference>
<feature type="transmembrane region" description="Helical" evidence="1">
    <location>
        <begin position="228"/>
        <end position="248"/>
    </location>
</feature>
<proteinExistence type="predicted"/>
<feature type="transmembrane region" description="Helical" evidence="1">
    <location>
        <begin position="186"/>
        <end position="208"/>
    </location>
</feature>
<dbReference type="Proteomes" id="UP000732377">
    <property type="component" value="Unassembled WGS sequence"/>
</dbReference>
<keyword evidence="1" id="KW-1133">Transmembrane helix</keyword>
<feature type="transmembrane region" description="Helical" evidence="1">
    <location>
        <begin position="339"/>
        <end position="356"/>
    </location>
</feature>
<reference evidence="2" key="1">
    <citation type="submission" date="2017-11" db="EMBL/GenBank/DDBJ databases">
        <title>Three new genomes from thermophilic consortium.</title>
        <authorList>
            <person name="Quaggio R."/>
            <person name="Amgarten D."/>
            <person name="Setubal J.C."/>
        </authorList>
    </citation>
    <scope>NUCLEOTIDE SEQUENCE</scope>
    <source>
        <strain evidence="2">ZCTH01-B2</strain>
    </source>
</reference>
<feature type="transmembrane region" description="Helical" evidence="1">
    <location>
        <begin position="388"/>
        <end position="407"/>
    </location>
</feature>
<name>A0A953I953_SYMTR</name>
<evidence type="ECO:0000313" key="2">
    <source>
        <dbReference type="EMBL" id="MBY6276314.1"/>
    </source>
</evidence>
<feature type="transmembrane region" description="Helical" evidence="1">
    <location>
        <begin position="33"/>
        <end position="53"/>
    </location>
</feature>
<organism evidence="2 3">
    <name type="scientific">Symbiobacterium thermophilum</name>
    <dbReference type="NCBI Taxonomy" id="2734"/>
    <lineage>
        <taxon>Bacteria</taxon>
        <taxon>Bacillati</taxon>
        <taxon>Bacillota</taxon>
        <taxon>Clostridia</taxon>
        <taxon>Eubacteriales</taxon>
        <taxon>Symbiobacteriaceae</taxon>
        <taxon>Symbiobacterium</taxon>
    </lineage>
</organism>
<gene>
    <name evidence="2" type="ORF">CWE10_08835</name>
</gene>
<sequence>MNGAQPTGALRALAAAAWRAAYNDGWRFSRTKAGLWTLLAQAAVAGLAAWRVAAHPPVVPAGEGLWLGFAEGWLVGLLMALLRGRERLFTGPLVTLVHLSPAPARTLVLLHVLRSLPGRAWFALLFCAALVPALGAGGVTGGPLAVRAAAVWLSTAAGGVLGHLTGTGALVGVVRRWPAALAAIPALAMVLFLGLVGLTLYVFTAGLWQPGAAPAGPPAPAGRPGPGLPAASAVLFALVGLAALAALVRPAVRRSGAPTLDAHREAWLAVREALDRGSRPVRSRWPAAAGGPPGALQALAWLLAVRNWFSLVRLGLWAAVLAMPFVLGPAPSGMEPSRAAALCIGMGLVAALFNYGEQAAALFSADGERAAIGVLAGIRPAQLVLGKWLAALPLVAVAALTTLVWAAAAGCGPADVARLTAACGAIALAATTWLVGAAAFDAAPRPGGAAPEGEVLAAAFEQVPTRPGGIVGLAGATVLAAAGVWLYLREPRWLAALAVPALAAALAGWRWVDRVWRRGALG</sequence>